<organism evidence="1 2">
    <name type="scientific">Legionella feeleii</name>
    <dbReference type="NCBI Taxonomy" id="453"/>
    <lineage>
        <taxon>Bacteria</taxon>
        <taxon>Pseudomonadati</taxon>
        <taxon>Pseudomonadota</taxon>
        <taxon>Gammaproteobacteria</taxon>
        <taxon>Legionellales</taxon>
        <taxon>Legionellaceae</taxon>
        <taxon>Legionella</taxon>
    </lineage>
</organism>
<evidence type="ECO:0000313" key="1">
    <source>
        <dbReference type="EMBL" id="STX88364.1"/>
    </source>
</evidence>
<sequence length="232" mass="26037">MAKFIPYESPSDFLARKFLFINELRSFYFNYNKFDGKLITLARDPRSNLGSYFFGGLNPLLAIGKDFIDTFKPYKSNYYVQKDLIQPIRGLGNIIKGLFNIVASPLIFVANTVRYAMIALEQRHFGLFAENMTLGSVKAAGGLLDGISSILRGSTQLVSTPLTWCLRMPLRGLITAIRGNPTVQQNLETRVNNLETLINKDEKTIDDTIAIDKEIQSIRVKVVKAKASRGFS</sequence>
<dbReference type="EMBL" id="UGNY01000002">
    <property type="protein sequence ID" value="STX88364.1"/>
    <property type="molecule type" value="Genomic_DNA"/>
</dbReference>
<accession>A0A378KNC5</accession>
<proteinExistence type="predicted"/>
<gene>
    <name evidence="1" type="ORF">NCTC11978_03381</name>
</gene>
<evidence type="ECO:0000313" key="2">
    <source>
        <dbReference type="Proteomes" id="UP000254033"/>
    </source>
</evidence>
<dbReference type="AlphaFoldDB" id="A0A378KNC5"/>
<name>A0A378KNC5_9GAMM</name>
<reference evidence="1 2" key="1">
    <citation type="submission" date="2018-06" db="EMBL/GenBank/DDBJ databases">
        <authorList>
            <consortium name="Pathogen Informatics"/>
            <person name="Doyle S."/>
        </authorList>
    </citation>
    <scope>NUCLEOTIDE SEQUENCE [LARGE SCALE GENOMIC DNA]</scope>
    <source>
        <strain evidence="1 2">NCTC11978</strain>
    </source>
</reference>
<protein>
    <submittedName>
        <fullName evidence="1">Uncharacterized protein</fullName>
    </submittedName>
</protein>
<dbReference type="Proteomes" id="UP000254033">
    <property type="component" value="Unassembled WGS sequence"/>
</dbReference>